<evidence type="ECO:0000256" key="1">
    <source>
        <dbReference type="ARBA" id="ARBA00005466"/>
    </source>
</evidence>
<dbReference type="InterPro" id="IPR006094">
    <property type="entry name" value="Oxid_FAD_bind_N"/>
</dbReference>
<dbReference type="SUPFAM" id="SSF50475">
    <property type="entry name" value="FMN-binding split barrel"/>
    <property type="match status" value="1"/>
</dbReference>
<dbReference type="InterPro" id="IPR016169">
    <property type="entry name" value="FAD-bd_PCMH_sub2"/>
</dbReference>
<dbReference type="SUPFAM" id="SSF56176">
    <property type="entry name" value="FAD-binding/transporter-associated domain-like"/>
    <property type="match status" value="1"/>
</dbReference>
<dbReference type="PANTHER" id="PTHR43812">
    <property type="entry name" value="BLR2425 PROTEIN"/>
    <property type="match status" value="1"/>
</dbReference>
<dbReference type="Proteomes" id="UP001321749">
    <property type="component" value="Unassembled WGS sequence"/>
</dbReference>
<keyword evidence="5" id="KW-1185">Reference proteome</keyword>
<reference evidence="4" key="2">
    <citation type="submission" date="2023-06" db="EMBL/GenBank/DDBJ databases">
        <authorList>
            <consortium name="Lawrence Berkeley National Laboratory"/>
            <person name="Mondo S.J."/>
            <person name="Hensen N."/>
            <person name="Bonometti L."/>
            <person name="Westerberg I."/>
            <person name="Brannstrom I.O."/>
            <person name="Guillou S."/>
            <person name="Cros-Aarteil S."/>
            <person name="Calhoun S."/>
            <person name="Haridas S."/>
            <person name="Kuo A."/>
            <person name="Pangilinan J."/>
            <person name="Riley R."/>
            <person name="Labutti K."/>
            <person name="Andreopoulos B."/>
            <person name="Lipzen A."/>
            <person name="Chen C."/>
            <person name="Yanf M."/>
            <person name="Daum C."/>
            <person name="Ng V."/>
            <person name="Clum A."/>
            <person name="Steindorff A."/>
            <person name="Ohm R."/>
            <person name="Martin F."/>
            <person name="Silar P."/>
            <person name="Natvig D."/>
            <person name="Lalanne C."/>
            <person name="Gautier V."/>
            <person name="Ament-Velasquez S.L."/>
            <person name="Kruys A."/>
            <person name="Hutchinson M.I."/>
            <person name="Powell A.J."/>
            <person name="Barry K."/>
            <person name="Miller A.N."/>
            <person name="Grigoriev I.V."/>
            <person name="Debuchy R."/>
            <person name="Gladieux P."/>
            <person name="Thoren M.H."/>
            <person name="Johannesson H."/>
        </authorList>
    </citation>
    <scope>NUCLEOTIDE SEQUENCE</scope>
    <source>
        <strain evidence="4">PSN324</strain>
    </source>
</reference>
<dbReference type="AlphaFoldDB" id="A0AAV9HKJ1"/>
<dbReference type="Gene3D" id="3.40.462.20">
    <property type="match status" value="1"/>
</dbReference>
<protein>
    <recommendedName>
        <fullName evidence="3">FAD-binding PCMH-type domain-containing protein</fullName>
    </recommendedName>
</protein>
<dbReference type="GO" id="GO:0016491">
    <property type="term" value="F:oxidoreductase activity"/>
    <property type="evidence" value="ECO:0007669"/>
    <property type="project" value="InterPro"/>
</dbReference>
<dbReference type="InterPro" id="IPR012951">
    <property type="entry name" value="BBE"/>
</dbReference>
<comment type="caution">
    <text evidence="4">The sequence shown here is derived from an EMBL/GenBank/DDBJ whole genome shotgun (WGS) entry which is preliminary data.</text>
</comment>
<evidence type="ECO:0000259" key="3">
    <source>
        <dbReference type="PROSITE" id="PS51387"/>
    </source>
</evidence>
<dbReference type="PROSITE" id="PS51387">
    <property type="entry name" value="FAD_PCMH"/>
    <property type="match status" value="1"/>
</dbReference>
<dbReference type="Gene3D" id="3.30.465.10">
    <property type="match status" value="1"/>
</dbReference>
<name>A0AAV9HKJ1_9PEZI</name>
<evidence type="ECO:0000313" key="4">
    <source>
        <dbReference type="EMBL" id="KAK4461329.1"/>
    </source>
</evidence>
<dbReference type="InterPro" id="IPR016166">
    <property type="entry name" value="FAD-bd_PCMH"/>
</dbReference>
<reference evidence="4" key="1">
    <citation type="journal article" date="2023" name="Mol. Phylogenet. Evol.">
        <title>Genome-scale phylogeny and comparative genomics of the fungal order Sordariales.</title>
        <authorList>
            <person name="Hensen N."/>
            <person name="Bonometti L."/>
            <person name="Westerberg I."/>
            <person name="Brannstrom I.O."/>
            <person name="Guillou S."/>
            <person name="Cros-Aarteil S."/>
            <person name="Calhoun S."/>
            <person name="Haridas S."/>
            <person name="Kuo A."/>
            <person name="Mondo S."/>
            <person name="Pangilinan J."/>
            <person name="Riley R."/>
            <person name="LaButti K."/>
            <person name="Andreopoulos B."/>
            <person name="Lipzen A."/>
            <person name="Chen C."/>
            <person name="Yan M."/>
            <person name="Daum C."/>
            <person name="Ng V."/>
            <person name="Clum A."/>
            <person name="Steindorff A."/>
            <person name="Ohm R.A."/>
            <person name="Martin F."/>
            <person name="Silar P."/>
            <person name="Natvig D.O."/>
            <person name="Lalanne C."/>
            <person name="Gautier V."/>
            <person name="Ament-Velasquez S.L."/>
            <person name="Kruys A."/>
            <person name="Hutchinson M.I."/>
            <person name="Powell A.J."/>
            <person name="Barry K."/>
            <person name="Miller A.N."/>
            <person name="Grigoriev I.V."/>
            <person name="Debuchy R."/>
            <person name="Gladieux P."/>
            <person name="Hiltunen Thoren M."/>
            <person name="Johannesson H."/>
        </authorList>
    </citation>
    <scope>NUCLEOTIDE SEQUENCE</scope>
    <source>
        <strain evidence="4">PSN324</strain>
    </source>
</reference>
<feature type="signal peptide" evidence="2">
    <location>
        <begin position="1"/>
        <end position="20"/>
    </location>
</feature>
<feature type="domain" description="FAD-binding PCMH-type" evidence="3">
    <location>
        <begin position="62"/>
        <end position="232"/>
    </location>
</feature>
<dbReference type="GO" id="GO:0071949">
    <property type="term" value="F:FAD binding"/>
    <property type="evidence" value="ECO:0007669"/>
    <property type="project" value="InterPro"/>
</dbReference>
<feature type="chain" id="PRO_5043698540" description="FAD-binding PCMH-type domain-containing protein" evidence="2">
    <location>
        <begin position="21"/>
        <end position="733"/>
    </location>
</feature>
<sequence length="733" mass="79469">MARITGLLGALALSVGLVDALNTLYLPVCQQIEAKLSPSADVIYPLQALSYADATRHWFLSSSESPSCVVEVATPKDVSEVLKIVGATRTPFAVQSGGHASNPGFSSTIGVHISLGKFDQVTLSADQKTVEVGFGLVWKDVYDVLVPLGLSVVGGRVIGPGVGGFTVGGGFSWKTNQYGLTVDTVVKYNVVLPNGTITSASDTQNQDLFFALKGGMNRFGIVTSAVLKTVPQTDVWGGLRIYPSTSVPALLTAIRQFNEQNTDPKAQIITTVDAGQLGTTTMTLFFYDGPSKPAIFDLFDGVVALSSSTGRSSFTDYLLKFPSYIVTNLRGRFASISTSAFTDGYLAAIKNQSDALGLLPKTLNSGTMLSWQIEPFTDYGTHATDSAYPHSDSPLPLNLYFAWASPYDDEYWVGAMKQALAQLKQVAIDEGIYRETYTSYPNYALGDSTAEEVYGANTARLRAIRKKIDPARVMDLAGGQPFLCPFFKKKMLYLPSKTPHSLPHDPFKACVIPRPIGWISTTSPSGQHNLAPFSQFTNLTFDPPYVMLAANQSASTGARKDTVVNIESTRKFVWNLATYDLRHAVNASAQQLPYGTDEFVVAGLKKQFSTLLQGDEENPVPMVEQSPVKFECEYHSTLRLPGNGRLGSVDVVIGRVVGVHIADWAIDRESGKLDVKKTRPIARCGYFDYAVLGETFEMVIPGLDEGLLAGLEGSPGKVERWEKNLGKKERAKL</sequence>
<dbReference type="SMART" id="SM00903">
    <property type="entry name" value="Flavin_Reduct"/>
    <property type="match status" value="1"/>
</dbReference>
<dbReference type="Pfam" id="PF08031">
    <property type="entry name" value="BBE"/>
    <property type="match status" value="1"/>
</dbReference>
<dbReference type="GO" id="GO:0010181">
    <property type="term" value="F:FMN binding"/>
    <property type="evidence" value="ECO:0007669"/>
    <property type="project" value="InterPro"/>
</dbReference>
<dbReference type="InterPro" id="IPR002563">
    <property type="entry name" value="Flavin_Rdtase-like_dom"/>
</dbReference>
<organism evidence="4 5">
    <name type="scientific">Cladorrhinum samala</name>
    <dbReference type="NCBI Taxonomy" id="585594"/>
    <lineage>
        <taxon>Eukaryota</taxon>
        <taxon>Fungi</taxon>
        <taxon>Dikarya</taxon>
        <taxon>Ascomycota</taxon>
        <taxon>Pezizomycotina</taxon>
        <taxon>Sordariomycetes</taxon>
        <taxon>Sordariomycetidae</taxon>
        <taxon>Sordariales</taxon>
        <taxon>Podosporaceae</taxon>
        <taxon>Cladorrhinum</taxon>
    </lineage>
</organism>
<evidence type="ECO:0000313" key="5">
    <source>
        <dbReference type="Proteomes" id="UP001321749"/>
    </source>
</evidence>
<proteinExistence type="inferred from homology"/>
<dbReference type="PANTHER" id="PTHR43812:SF2">
    <property type="entry name" value="FLAVIN REDUCTASE LIKE DOMAIN-CONTAINING PROTEIN"/>
    <property type="match status" value="1"/>
</dbReference>
<dbReference type="Pfam" id="PF01565">
    <property type="entry name" value="FAD_binding_4"/>
    <property type="match status" value="1"/>
</dbReference>
<dbReference type="Gene3D" id="2.30.110.10">
    <property type="entry name" value="Electron Transport, Fmn-binding Protein, Chain A"/>
    <property type="match status" value="1"/>
</dbReference>
<dbReference type="InterPro" id="IPR036318">
    <property type="entry name" value="FAD-bd_PCMH-like_sf"/>
</dbReference>
<dbReference type="InterPro" id="IPR016167">
    <property type="entry name" value="FAD-bd_PCMH_sub1"/>
</dbReference>
<dbReference type="Gene3D" id="3.30.43.10">
    <property type="entry name" value="Uridine Diphospho-n-acetylenolpyruvylglucosamine Reductase, domain 2"/>
    <property type="match status" value="1"/>
</dbReference>
<dbReference type="EMBL" id="MU864993">
    <property type="protein sequence ID" value="KAK4461329.1"/>
    <property type="molecule type" value="Genomic_DNA"/>
</dbReference>
<keyword evidence="2" id="KW-0732">Signal</keyword>
<dbReference type="Pfam" id="PF01613">
    <property type="entry name" value="Flavin_Reduct"/>
    <property type="match status" value="1"/>
</dbReference>
<dbReference type="InterPro" id="IPR012349">
    <property type="entry name" value="Split_barrel_FMN-bd"/>
</dbReference>
<comment type="similarity">
    <text evidence="1">Belongs to the oxygen-dependent FAD-linked oxidoreductase family.</text>
</comment>
<accession>A0AAV9HKJ1</accession>
<evidence type="ECO:0000256" key="2">
    <source>
        <dbReference type="SAM" id="SignalP"/>
    </source>
</evidence>
<gene>
    <name evidence="4" type="ORF">QBC42DRAFT_339084</name>
</gene>